<organism evidence="10 11">
    <name type="scientific">Blastocystis sp. subtype 1 (strain ATCC 50177 / NandII)</name>
    <dbReference type="NCBI Taxonomy" id="478820"/>
    <lineage>
        <taxon>Eukaryota</taxon>
        <taxon>Sar</taxon>
        <taxon>Stramenopiles</taxon>
        <taxon>Bigyra</taxon>
        <taxon>Opalozoa</taxon>
        <taxon>Opalinata</taxon>
        <taxon>Blastocystidae</taxon>
        <taxon>Blastocystis</taxon>
    </lineage>
</organism>
<feature type="compositionally biased region" description="Basic and acidic residues" evidence="8">
    <location>
        <begin position="579"/>
        <end position="594"/>
    </location>
</feature>
<accession>A0A196SH92</accession>
<evidence type="ECO:0000256" key="7">
    <source>
        <dbReference type="SAM" id="Coils"/>
    </source>
</evidence>
<comment type="caution">
    <text evidence="10">The sequence shown here is derived from an EMBL/GenBank/DDBJ whole genome shotgun (WGS) entry which is preliminary data.</text>
</comment>
<gene>
    <name evidence="10" type="ORF">AV274_2604</name>
</gene>
<feature type="binding site" evidence="6">
    <location>
        <begin position="101"/>
        <end position="108"/>
    </location>
    <ligand>
        <name>ATP</name>
        <dbReference type="ChEBI" id="CHEBI:30616"/>
    </ligand>
</feature>
<keyword evidence="5 7" id="KW-0175">Coiled coil</keyword>
<dbReference type="GO" id="GO:0007018">
    <property type="term" value="P:microtubule-based movement"/>
    <property type="evidence" value="ECO:0007669"/>
    <property type="project" value="InterPro"/>
</dbReference>
<keyword evidence="6" id="KW-0505">Motor protein</keyword>
<dbReference type="GO" id="GO:0003777">
    <property type="term" value="F:microtubule motor activity"/>
    <property type="evidence" value="ECO:0007669"/>
    <property type="project" value="InterPro"/>
</dbReference>
<evidence type="ECO:0000259" key="9">
    <source>
        <dbReference type="PROSITE" id="PS50067"/>
    </source>
</evidence>
<feature type="region of interest" description="Disordered" evidence="8">
    <location>
        <begin position="667"/>
        <end position="782"/>
    </location>
</feature>
<feature type="domain" description="Kinesin motor" evidence="9">
    <location>
        <begin position="13"/>
        <end position="356"/>
    </location>
</feature>
<proteinExistence type="inferred from homology"/>
<dbReference type="GO" id="GO:0051231">
    <property type="term" value="P:spindle elongation"/>
    <property type="evidence" value="ECO:0007669"/>
    <property type="project" value="TreeGrafter"/>
</dbReference>
<feature type="compositionally biased region" description="Polar residues" evidence="8">
    <location>
        <begin position="714"/>
        <end position="732"/>
    </location>
</feature>
<keyword evidence="4 6" id="KW-0067">ATP-binding</keyword>
<comment type="subcellular location">
    <subcellularLocation>
        <location evidence="1">Cytoplasm</location>
    </subcellularLocation>
</comment>
<keyword evidence="11" id="KW-1185">Reference proteome</keyword>
<dbReference type="AlphaFoldDB" id="A0A196SH92"/>
<dbReference type="GO" id="GO:0005524">
    <property type="term" value="F:ATP binding"/>
    <property type="evidence" value="ECO:0007669"/>
    <property type="project" value="UniProtKB-UniRule"/>
</dbReference>
<dbReference type="InterPro" id="IPR027640">
    <property type="entry name" value="Kinesin-like_fam"/>
</dbReference>
<feature type="compositionally biased region" description="Polar residues" evidence="8">
    <location>
        <begin position="744"/>
        <end position="757"/>
    </location>
</feature>
<dbReference type="PRINTS" id="PR00380">
    <property type="entry name" value="KINESINHEAVY"/>
</dbReference>
<dbReference type="EMBL" id="LXWW01000124">
    <property type="protein sequence ID" value="OAO15681.1"/>
    <property type="molecule type" value="Genomic_DNA"/>
</dbReference>
<dbReference type="SMART" id="SM00129">
    <property type="entry name" value="KISc"/>
    <property type="match status" value="1"/>
</dbReference>
<keyword evidence="2" id="KW-0963">Cytoplasm</keyword>
<evidence type="ECO:0000313" key="10">
    <source>
        <dbReference type="EMBL" id="OAO15681.1"/>
    </source>
</evidence>
<feature type="compositionally biased region" description="Pro residues" evidence="8">
    <location>
        <begin position="694"/>
        <end position="710"/>
    </location>
</feature>
<dbReference type="GO" id="GO:0005875">
    <property type="term" value="C:microtubule associated complex"/>
    <property type="evidence" value="ECO:0007669"/>
    <property type="project" value="TreeGrafter"/>
</dbReference>
<evidence type="ECO:0000313" key="11">
    <source>
        <dbReference type="Proteomes" id="UP000078348"/>
    </source>
</evidence>
<evidence type="ECO:0000256" key="4">
    <source>
        <dbReference type="ARBA" id="ARBA00022840"/>
    </source>
</evidence>
<evidence type="ECO:0000256" key="1">
    <source>
        <dbReference type="ARBA" id="ARBA00004496"/>
    </source>
</evidence>
<dbReference type="GO" id="GO:0008017">
    <property type="term" value="F:microtubule binding"/>
    <property type="evidence" value="ECO:0007669"/>
    <property type="project" value="InterPro"/>
</dbReference>
<dbReference type="PROSITE" id="PS50067">
    <property type="entry name" value="KINESIN_MOTOR_2"/>
    <property type="match status" value="1"/>
</dbReference>
<sequence>MADKSDATEVKHPFKLYLRIRPQKNGNTQLIPCYAPKDNKSFHVIVPEDSVTYKKGRIEGDFEYANIFLPSATQEQVFDVTTKDALDGFLQDKSCLLLAYGVTSSGKTYTVIGPEENQGLVPRALKYIINGMQSPEFKLRHKDELNKIALEMSFLEDYQNNIYDLLSPTTRIGQTKPSLIARSDAQGILHVANLTEKKITSLKEGMDLITLGTNEKHMAETEMNHDSSRSHSMCTFNIVRYRPFNKEVIASCRIVDLAGSERASRTNASGERTQEAGAINTDLMYLMICLRSLVEQQSKQNQKMMYRNCKLTHLLSTSFIGAMAGPVHMIINISNDRKDFDETFYVLEQTTIVKNIKTVQSKVDNKPIAPQRTAGGRRIPGPGELTARVETPLFQNVRGFNYSDFDRMKTMIANHEKEKRQMQERFDRKLEEAKEETELQVRRKMVMELQARQANGESESSQVVAMVEGMKRNYEMMMKSLAEAQRAKEEEFEGATLRLKKQINDLEEENLRLSMRVAALTNSNGDVASKEELLENMEELLQKITAKDKAIENLNQQIDQLEEDMRAAESKGKGGAGEEMEKEKVEMEKMEKEKERVEKEKERVEKEKERVEKEKAALVQENEALKKDKEKLQAEITLLQENVRIQGETLSNTIKLRASSFSTLNKPVAPPAIPAHSPSRLPPPIPARSASPSRLPPPITHTVPPRPPTGAPSYAQQRSQSPVSQMSRSVASVTGLRVQRPGSPLSQPSALYQQPASAVQRPVSPVQRPATPVNSLPATALPQISPSKTTAKYAMRKQVTISIPSPTTQKTKRFNEFDKGSAL</sequence>
<dbReference type="Pfam" id="PF00225">
    <property type="entry name" value="Kinesin"/>
    <property type="match status" value="1"/>
</dbReference>
<feature type="region of interest" description="Disordered" evidence="8">
    <location>
        <begin position="802"/>
        <end position="823"/>
    </location>
</feature>
<dbReference type="Gene3D" id="3.40.850.10">
    <property type="entry name" value="Kinesin motor domain"/>
    <property type="match status" value="1"/>
</dbReference>
<feature type="compositionally biased region" description="Basic and acidic residues" evidence="8">
    <location>
        <begin position="813"/>
        <end position="823"/>
    </location>
</feature>
<evidence type="ECO:0000256" key="5">
    <source>
        <dbReference type="ARBA" id="ARBA00023054"/>
    </source>
</evidence>
<dbReference type="GO" id="GO:0005737">
    <property type="term" value="C:cytoplasm"/>
    <property type="evidence" value="ECO:0007669"/>
    <property type="project" value="UniProtKB-SubCell"/>
</dbReference>
<dbReference type="OrthoDB" id="123929at2759"/>
<reference evidence="10 11" key="1">
    <citation type="submission" date="2016-05" db="EMBL/GenBank/DDBJ databases">
        <title>Nuclear genome of Blastocystis sp. subtype 1 NandII.</title>
        <authorList>
            <person name="Gentekaki E."/>
            <person name="Curtis B."/>
            <person name="Stairs C."/>
            <person name="Eme L."/>
            <person name="Herman E."/>
            <person name="Klimes V."/>
            <person name="Arias M.C."/>
            <person name="Elias M."/>
            <person name="Hilliou F."/>
            <person name="Klute M."/>
            <person name="Malik S.-B."/>
            <person name="Pightling A."/>
            <person name="Rachubinski R."/>
            <person name="Salas D."/>
            <person name="Schlacht A."/>
            <person name="Suga H."/>
            <person name="Archibald J."/>
            <person name="Ball S.G."/>
            <person name="Clark G."/>
            <person name="Dacks J."/>
            <person name="Van Der Giezen M."/>
            <person name="Tsaousis A."/>
            <person name="Roger A."/>
        </authorList>
    </citation>
    <scope>NUCLEOTIDE SEQUENCE [LARGE SCALE GENOMIC DNA]</scope>
    <source>
        <strain evidence="11">ATCC 50177 / NandII</strain>
    </source>
</reference>
<dbReference type="InterPro" id="IPR036961">
    <property type="entry name" value="Kinesin_motor_dom_sf"/>
</dbReference>
<name>A0A196SH92_BLAHN</name>
<feature type="compositionally biased region" description="Polar residues" evidence="8">
    <location>
        <begin position="772"/>
        <end position="782"/>
    </location>
</feature>
<comment type="similarity">
    <text evidence="6">Belongs to the TRAFAC class myosin-kinesin ATPase superfamily. Kinesin family.</text>
</comment>
<dbReference type="GO" id="GO:0007052">
    <property type="term" value="P:mitotic spindle organization"/>
    <property type="evidence" value="ECO:0007669"/>
    <property type="project" value="TreeGrafter"/>
</dbReference>
<dbReference type="InterPro" id="IPR001752">
    <property type="entry name" value="Kinesin_motor_dom"/>
</dbReference>
<evidence type="ECO:0000256" key="2">
    <source>
        <dbReference type="ARBA" id="ARBA00022490"/>
    </source>
</evidence>
<dbReference type="SUPFAM" id="SSF52540">
    <property type="entry name" value="P-loop containing nucleoside triphosphate hydrolases"/>
    <property type="match status" value="1"/>
</dbReference>
<dbReference type="Proteomes" id="UP000078348">
    <property type="component" value="Unassembled WGS sequence"/>
</dbReference>
<evidence type="ECO:0000256" key="3">
    <source>
        <dbReference type="ARBA" id="ARBA00022741"/>
    </source>
</evidence>
<keyword evidence="3 6" id="KW-0547">Nucleotide-binding</keyword>
<feature type="coiled-coil region" evidence="7">
    <location>
        <begin position="405"/>
        <end position="439"/>
    </location>
</feature>
<feature type="region of interest" description="Disordered" evidence="8">
    <location>
        <begin position="566"/>
        <end position="594"/>
    </location>
</feature>
<evidence type="ECO:0000256" key="8">
    <source>
        <dbReference type="SAM" id="MobiDB-lite"/>
    </source>
</evidence>
<dbReference type="STRING" id="478820.A0A196SH92"/>
<protein>
    <submittedName>
        <fullName evidence="10">Kinesin-like protein KIF23</fullName>
    </submittedName>
</protein>
<dbReference type="PANTHER" id="PTHR47969">
    <property type="entry name" value="CHROMOSOME-ASSOCIATED KINESIN KIF4A-RELATED"/>
    <property type="match status" value="1"/>
</dbReference>
<evidence type="ECO:0000256" key="6">
    <source>
        <dbReference type="PROSITE-ProRule" id="PRU00283"/>
    </source>
</evidence>
<dbReference type="InterPro" id="IPR027417">
    <property type="entry name" value="P-loop_NTPase"/>
</dbReference>
<dbReference type="PANTHER" id="PTHR47969:SF15">
    <property type="entry name" value="CHROMOSOME-ASSOCIATED KINESIN KIF4A-RELATED"/>
    <property type="match status" value="1"/>
</dbReference>